<evidence type="ECO:0000259" key="8">
    <source>
        <dbReference type="Pfam" id="PF01794"/>
    </source>
</evidence>
<feature type="transmembrane region" description="Helical" evidence="7">
    <location>
        <begin position="112"/>
        <end position="130"/>
    </location>
</feature>
<name>A0A4R1N1F1_9FIRM</name>
<dbReference type="GO" id="GO:0020037">
    <property type="term" value="F:heme binding"/>
    <property type="evidence" value="ECO:0007669"/>
    <property type="project" value="TreeGrafter"/>
</dbReference>
<keyword evidence="6 7" id="KW-0472">Membrane</keyword>
<accession>A0A4R1N1F1</accession>
<dbReference type="Proteomes" id="UP000294545">
    <property type="component" value="Unassembled WGS sequence"/>
</dbReference>
<dbReference type="RefSeq" id="WP_132281834.1">
    <property type="nucleotide sequence ID" value="NZ_SMGQ01000011.1"/>
</dbReference>
<proteinExistence type="predicted"/>
<comment type="subcellular location">
    <subcellularLocation>
        <location evidence="1">Membrane</location>
        <topology evidence="1">Multi-pass membrane protein</topology>
    </subcellularLocation>
</comment>
<comment type="caution">
    <text evidence="9">The sequence shown here is derived from an EMBL/GenBank/DDBJ whole genome shotgun (WGS) entry which is preliminary data.</text>
</comment>
<dbReference type="PANTHER" id="PTHR36964:SF1">
    <property type="entry name" value="PROTEIN-METHIONINE-SULFOXIDE REDUCTASE HEME-BINDING SUBUNIT MSRQ"/>
    <property type="match status" value="1"/>
</dbReference>
<dbReference type="EMBL" id="SMGQ01000011">
    <property type="protein sequence ID" value="TCK98742.1"/>
    <property type="molecule type" value="Genomic_DNA"/>
</dbReference>
<evidence type="ECO:0000256" key="1">
    <source>
        <dbReference type="ARBA" id="ARBA00004141"/>
    </source>
</evidence>
<evidence type="ECO:0000256" key="2">
    <source>
        <dbReference type="ARBA" id="ARBA00022448"/>
    </source>
</evidence>
<evidence type="ECO:0000256" key="6">
    <source>
        <dbReference type="ARBA" id="ARBA00023136"/>
    </source>
</evidence>
<evidence type="ECO:0000256" key="4">
    <source>
        <dbReference type="ARBA" id="ARBA00022989"/>
    </source>
</evidence>
<feature type="domain" description="Ferric oxidoreductase" evidence="8">
    <location>
        <begin position="82"/>
        <end position="194"/>
    </location>
</feature>
<sequence>MNNEIFLEGSLELIGSLIFTGILAVYGHSFIKKQKKMSYVIAGVFSLLSLVLGGMFFTHMLEVSLATPWVRVVRSVISGYLPASLFIAVMFAGALPSGNFLQKKLMSARTELSIIATILYLPHTLIYAVLSAPYGIAQLISGEIYISSQLMTWSGVINTVLLIILGITSIDKVKKRMKFKKWKALHRWSYVFYLNCFIHYITLSVRRGAYERVILYIIIYGVYLVMRLQKQNVRVKLKEKAKASFA</sequence>
<feature type="transmembrane region" description="Helical" evidence="7">
    <location>
        <begin position="150"/>
        <end position="173"/>
    </location>
</feature>
<dbReference type="GO" id="GO:0016679">
    <property type="term" value="F:oxidoreductase activity, acting on diphenols and related substances as donors"/>
    <property type="evidence" value="ECO:0007669"/>
    <property type="project" value="TreeGrafter"/>
</dbReference>
<evidence type="ECO:0000256" key="5">
    <source>
        <dbReference type="ARBA" id="ARBA00023004"/>
    </source>
</evidence>
<dbReference type="Pfam" id="PF01794">
    <property type="entry name" value="Ferric_reduct"/>
    <property type="match status" value="1"/>
</dbReference>
<dbReference type="PANTHER" id="PTHR36964">
    <property type="entry name" value="PROTEIN-METHIONINE-SULFOXIDE REDUCTASE HEME-BINDING SUBUNIT MSRQ"/>
    <property type="match status" value="1"/>
</dbReference>
<dbReference type="GO" id="GO:0010181">
    <property type="term" value="F:FMN binding"/>
    <property type="evidence" value="ECO:0007669"/>
    <property type="project" value="TreeGrafter"/>
</dbReference>
<feature type="transmembrane region" description="Helical" evidence="7">
    <location>
        <begin position="185"/>
        <end position="203"/>
    </location>
</feature>
<dbReference type="OrthoDB" id="3174396at2"/>
<dbReference type="InterPro" id="IPR022837">
    <property type="entry name" value="MsrQ-like"/>
</dbReference>
<dbReference type="AlphaFoldDB" id="A0A4R1N1F1"/>
<keyword evidence="2" id="KW-0813">Transport</keyword>
<feature type="transmembrane region" description="Helical" evidence="7">
    <location>
        <begin position="6"/>
        <end position="27"/>
    </location>
</feature>
<protein>
    <submittedName>
        <fullName evidence="9">DMSO/TMAO reductase YedYZ heme-binding membrane subunit</fullName>
    </submittedName>
</protein>
<keyword evidence="4 7" id="KW-1133">Transmembrane helix</keyword>
<keyword evidence="10" id="KW-1185">Reference proteome</keyword>
<gene>
    <name evidence="9" type="ORF">EDC19_1177</name>
</gene>
<feature type="transmembrane region" description="Helical" evidence="7">
    <location>
        <begin position="39"/>
        <end position="60"/>
    </location>
</feature>
<feature type="transmembrane region" description="Helical" evidence="7">
    <location>
        <begin position="209"/>
        <end position="226"/>
    </location>
</feature>
<keyword evidence="5" id="KW-0408">Iron</keyword>
<evidence type="ECO:0000313" key="10">
    <source>
        <dbReference type="Proteomes" id="UP000294545"/>
    </source>
</evidence>
<feature type="transmembrane region" description="Helical" evidence="7">
    <location>
        <begin position="80"/>
        <end position="100"/>
    </location>
</feature>
<organism evidence="9 10">
    <name type="scientific">Natranaerovirga hydrolytica</name>
    <dbReference type="NCBI Taxonomy" id="680378"/>
    <lineage>
        <taxon>Bacteria</taxon>
        <taxon>Bacillati</taxon>
        <taxon>Bacillota</taxon>
        <taxon>Clostridia</taxon>
        <taxon>Lachnospirales</taxon>
        <taxon>Natranaerovirgaceae</taxon>
        <taxon>Natranaerovirga</taxon>
    </lineage>
</organism>
<keyword evidence="3 7" id="KW-0812">Transmembrane</keyword>
<dbReference type="GO" id="GO:0005886">
    <property type="term" value="C:plasma membrane"/>
    <property type="evidence" value="ECO:0007669"/>
    <property type="project" value="TreeGrafter"/>
</dbReference>
<reference evidence="9 10" key="1">
    <citation type="submission" date="2019-03" db="EMBL/GenBank/DDBJ databases">
        <title>Genomic Encyclopedia of Type Strains, Phase IV (KMG-IV): sequencing the most valuable type-strain genomes for metagenomic binning, comparative biology and taxonomic classification.</title>
        <authorList>
            <person name="Goeker M."/>
        </authorList>
    </citation>
    <scope>NUCLEOTIDE SEQUENCE [LARGE SCALE GENOMIC DNA]</scope>
    <source>
        <strain evidence="9 10">DSM 24176</strain>
    </source>
</reference>
<dbReference type="InterPro" id="IPR013130">
    <property type="entry name" value="Fe3_Rdtase_TM_dom"/>
</dbReference>
<evidence type="ECO:0000256" key="7">
    <source>
        <dbReference type="SAM" id="Phobius"/>
    </source>
</evidence>
<evidence type="ECO:0000313" key="9">
    <source>
        <dbReference type="EMBL" id="TCK98742.1"/>
    </source>
</evidence>
<evidence type="ECO:0000256" key="3">
    <source>
        <dbReference type="ARBA" id="ARBA00022692"/>
    </source>
</evidence>